<evidence type="ECO:0000313" key="2">
    <source>
        <dbReference type="EMBL" id="MER7180093.1"/>
    </source>
</evidence>
<name>A0ABV1WTL0_9ACTN</name>
<gene>
    <name evidence="2" type="ORF">ABT404_11520</name>
</gene>
<feature type="transmembrane region" description="Helical" evidence="1">
    <location>
        <begin position="26"/>
        <end position="47"/>
    </location>
</feature>
<dbReference type="Proteomes" id="UP001474181">
    <property type="component" value="Unassembled WGS sequence"/>
</dbReference>
<reference evidence="2 3" key="1">
    <citation type="submission" date="2024-06" db="EMBL/GenBank/DDBJ databases">
        <title>The Natural Products Discovery Center: Release of the First 8490 Sequenced Strains for Exploring Actinobacteria Biosynthetic Diversity.</title>
        <authorList>
            <person name="Kalkreuter E."/>
            <person name="Kautsar S.A."/>
            <person name="Yang D."/>
            <person name="Bader C.D."/>
            <person name="Teijaro C.N."/>
            <person name="Fluegel L."/>
            <person name="Davis C.M."/>
            <person name="Simpson J.R."/>
            <person name="Lauterbach L."/>
            <person name="Steele A.D."/>
            <person name="Gui C."/>
            <person name="Meng S."/>
            <person name="Li G."/>
            <person name="Viehrig K."/>
            <person name="Ye F."/>
            <person name="Su P."/>
            <person name="Kiefer A.F."/>
            <person name="Nichols A."/>
            <person name="Cepeda A.J."/>
            <person name="Yan W."/>
            <person name="Fan B."/>
            <person name="Jiang Y."/>
            <person name="Adhikari A."/>
            <person name="Zheng C.-J."/>
            <person name="Schuster L."/>
            <person name="Cowan T.M."/>
            <person name="Smanski M.J."/>
            <person name="Chevrette M.G."/>
            <person name="De Carvalho L.P.S."/>
            <person name="Shen B."/>
        </authorList>
    </citation>
    <scope>NUCLEOTIDE SEQUENCE [LARGE SCALE GENOMIC DNA]</scope>
    <source>
        <strain evidence="2 3">NPDC000234</strain>
    </source>
</reference>
<keyword evidence="1" id="KW-0472">Membrane</keyword>
<protein>
    <submittedName>
        <fullName evidence="2">Uncharacterized protein</fullName>
    </submittedName>
</protein>
<accession>A0ABV1WTL0</accession>
<comment type="caution">
    <text evidence="2">The sequence shown here is derived from an EMBL/GenBank/DDBJ whole genome shotgun (WGS) entry which is preliminary data.</text>
</comment>
<dbReference type="EMBL" id="JBEPEK010000062">
    <property type="protein sequence ID" value="MER7180093.1"/>
    <property type="molecule type" value="Genomic_DNA"/>
</dbReference>
<evidence type="ECO:0000256" key="1">
    <source>
        <dbReference type="SAM" id="Phobius"/>
    </source>
</evidence>
<keyword evidence="3" id="KW-1185">Reference proteome</keyword>
<keyword evidence="1" id="KW-0812">Transmembrane</keyword>
<keyword evidence="1" id="KW-1133">Transmembrane helix</keyword>
<dbReference type="RefSeq" id="WP_350779863.1">
    <property type="nucleotide sequence ID" value="NZ_JBEPEK010000062.1"/>
</dbReference>
<sequence>MVVLTRRTGVVARAIGLPGYRDLEQFIFRHILLPCGLFYLGRFNAYFPKWADFALWRPCPPIDPDARRFTGSRPFPALGFFFANYLLVYLWRRRI</sequence>
<evidence type="ECO:0000313" key="3">
    <source>
        <dbReference type="Proteomes" id="UP001474181"/>
    </source>
</evidence>
<organism evidence="2 3">
    <name type="scientific">Streptomyces hyaluromycini</name>
    <dbReference type="NCBI Taxonomy" id="1377993"/>
    <lineage>
        <taxon>Bacteria</taxon>
        <taxon>Bacillati</taxon>
        <taxon>Actinomycetota</taxon>
        <taxon>Actinomycetes</taxon>
        <taxon>Kitasatosporales</taxon>
        <taxon>Streptomycetaceae</taxon>
        <taxon>Streptomyces</taxon>
    </lineage>
</organism>
<proteinExistence type="predicted"/>
<feature type="transmembrane region" description="Helical" evidence="1">
    <location>
        <begin position="74"/>
        <end position="91"/>
    </location>
</feature>